<feature type="transmembrane region" description="Helical" evidence="1">
    <location>
        <begin position="248"/>
        <end position="271"/>
    </location>
</feature>
<gene>
    <name evidence="2" type="ORF">CcCBS67573_g02679</name>
</gene>
<feature type="transmembrane region" description="Helical" evidence="1">
    <location>
        <begin position="283"/>
        <end position="304"/>
    </location>
</feature>
<feature type="transmembrane region" description="Helical" evidence="1">
    <location>
        <begin position="6"/>
        <end position="27"/>
    </location>
</feature>
<keyword evidence="1" id="KW-1133">Transmembrane helix</keyword>
<comment type="caution">
    <text evidence="2">The sequence shown here is derived from an EMBL/GenBank/DDBJ whole genome shotgun (WGS) entry which is preliminary data.</text>
</comment>
<keyword evidence="3" id="KW-1185">Reference proteome</keyword>
<sequence length="363" mass="38968">MAVDWTIIFPLIVGGLITFQGATSTVLGRIGGPAFATWFVFTVSILPALILFLVETKAGATVNFAQSAANAPWFSYFGGFMGPFVVWSVLTCVPEIGVNLCFSIQVSAQLFNALLSQHFGIIGVVKRDTSVGMIVGFSMTVAGVVVILIARLRTTQLVPLQDAESVTRAINAPETTPESIEFLATDDSLVPDSLEKEQRQNEAPPKPVAVSLLRYGFCILISVLSGMGESMQAGMNSTLGMHYGSAGFATLVVACVSFVPCSIAFAVEYVRRPTNFRKFRAETPWWCYPCGFVGFAVATMFSYLPQRLDSSVLMGAFVCAQVLSSLAADHFGWMELAVSRVTIMKAFGATLLIGGVIVMSVLN</sequence>
<dbReference type="InterPro" id="IPR006750">
    <property type="entry name" value="YdcZ"/>
</dbReference>
<evidence type="ECO:0000256" key="1">
    <source>
        <dbReference type="SAM" id="Phobius"/>
    </source>
</evidence>
<evidence type="ECO:0008006" key="4">
    <source>
        <dbReference type="Google" id="ProtNLM"/>
    </source>
</evidence>
<protein>
    <recommendedName>
        <fullName evidence="4">EamA domain-containing protein</fullName>
    </recommendedName>
</protein>
<dbReference type="PANTHER" id="PTHR34821:SF2">
    <property type="entry name" value="INNER MEMBRANE PROTEIN YDCZ"/>
    <property type="match status" value="1"/>
</dbReference>
<evidence type="ECO:0000313" key="3">
    <source>
        <dbReference type="Proteomes" id="UP000320333"/>
    </source>
</evidence>
<keyword evidence="1" id="KW-0812">Transmembrane</keyword>
<feature type="transmembrane region" description="Helical" evidence="1">
    <location>
        <begin position="208"/>
        <end position="228"/>
    </location>
</feature>
<dbReference type="EMBL" id="QEAP01000059">
    <property type="protein sequence ID" value="TPX76059.1"/>
    <property type="molecule type" value="Genomic_DNA"/>
</dbReference>
<evidence type="ECO:0000313" key="2">
    <source>
        <dbReference type="EMBL" id="TPX76059.1"/>
    </source>
</evidence>
<proteinExistence type="predicted"/>
<dbReference type="AlphaFoldDB" id="A0A507FI22"/>
<dbReference type="Proteomes" id="UP000320333">
    <property type="component" value="Unassembled WGS sequence"/>
</dbReference>
<dbReference type="Pfam" id="PF04657">
    <property type="entry name" value="DMT_YdcZ"/>
    <property type="match status" value="2"/>
</dbReference>
<reference evidence="2 3" key="1">
    <citation type="journal article" date="2019" name="Sci. Rep.">
        <title>Comparative genomics of chytrid fungi reveal insights into the obligate biotrophic and pathogenic lifestyle of Synchytrium endobioticum.</title>
        <authorList>
            <person name="van de Vossenberg B.T.L.H."/>
            <person name="Warris S."/>
            <person name="Nguyen H.D.T."/>
            <person name="van Gent-Pelzer M.P.E."/>
            <person name="Joly D.L."/>
            <person name="van de Geest H.C."/>
            <person name="Bonants P.J.M."/>
            <person name="Smith D.S."/>
            <person name="Levesque C.A."/>
            <person name="van der Lee T.A.J."/>
        </authorList>
    </citation>
    <scope>NUCLEOTIDE SEQUENCE [LARGE SCALE GENOMIC DNA]</scope>
    <source>
        <strain evidence="2 3">CBS 675.73</strain>
    </source>
</reference>
<organism evidence="2 3">
    <name type="scientific">Chytriomyces confervae</name>
    <dbReference type="NCBI Taxonomy" id="246404"/>
    <lineage>
        <taxon>Eukaryota</taxon>
        <taxon>Fungi</taxon>
        <taxon>Fungi incertae sedis</taxon>
        <taxon>Chytridiomycota</taxon>
        <taxon>Chytridiomycota incertae sedis</taxon>
        <taxon>Chytridiomycetes</taxon>
        <taxon>Chytridiales</taxon>
        <taxon>Chytriomycetaceae</taxon>
        <taxon>Chytriomyces</taxon>
    </lineage>
</organism>
<dbReference type="PANTHER" id="PTHR34821">
    <property type="entry name" value="INNER MEMBRANE PROTEIN YDCZ"/>
    <property type="match status" value="1"/>
</dbReference>
<keyword evidence="1" id="KW-0472">Membrane</keyword>
<feature type="transmembrane region" description="Helical" evidence="1">
    <location>
        <begin position="100"/>
        <end position="125"/>
    </location>
</feature>
<feature type="transmembrane region" description="Helical" evidence="1">
    <location>
        <begin position="343"/>
        <end position="362"/>
    </location>
</feature>
<name>A0A507FI22_9FUNG</name>
<dbReference type="OrthoDB" id="5559077at2759"/>
<dbReference type="GO" id="GO:0005886">
    <property type="term" value="C:plasma membrane"/>
    <property type="evidence" value="ECO:0007669"/>
    <property type="project" value="TreeGrafter"/>
</dbReference>
<accession>A0A507FI22</accession>
<feature type="transmembrane region" description="Helical" evidence="1">
    <location>
        <begin position="73"/>
        <end position="93"/>
    </location>
</feature>
<feature type="transmembrane region" description="Helical" evidence="1">
    <location>
        <begin position="131"/>
        <end position="150"/>
    </location>
</feature>
<feature type="transmembrane region" description="Helical" evidence="1">
    <location>
        <begin position="34"/>
        <end position="53"/>
    </location>
</feature>